<organism evidence="1 2">
    <name type="scientific">Aegilops tauschii subsp. strangulata</name>
    <name type="common">Goatgrass</name>
    <dbReference type="NCBI Taxonomy" id="200361"/>
    <lineage>
        <taxon>Eukaryota</taxon>
        <taxon>Viridiplantae</taxon>
        <taxon>Streptophyta</taxon>
        <taxon>Embryophyta</taxon>
        <taxon>Tracheophyta</taxon>
        <taxon>Spermatophyta</taxon>
        <taxon>Magnoliopsida</taxon>
        <taxon>Liliopsida</taxon>
        <taxon>Poales</taxon>
        <taxon>Poaceae</taxon>
        <taxon>BOP clade</taxon>
        <taxon>Pooideae</taxon>
        <taxon>Triticodae</taxon>
        <taxon>Triticeae</taxon>
        <taxon>Triticinae</taxon>
        <taxon>Aegilops</taxon>
    </lineage>
</organism>
<reference evidence="1" key="5">
    <citation type="journal article" date="2021" name="G3 (Bethesda)">
        <title>Aegilops tauschii genome assembly Aet v5.0 features greater sequence contiguity and improved annotation.</title>
        <authorList>
            <person name="Wang L."/>
            <person name="Zhu T."/>
            <person name="Rodriguez J.C."/>
            <person name="Deal K.R."/>
            <person name="Dubcovsky J."/>
            <person name="McGuire P.E."/>
            <person name="Lux T."/>
            <person name="Spannagl M."/>
            <person name="Mayer K.F.X."/>
            <person name="Baldrich P."/>
            <person name="Meyers B.C."/>
            <person name="Huo N."/>
            <person name="Gu Y.Q."/>
            <person name="Zhou H."/>
            <person name="Devos K.M."/>
            <person name="Bennetzen J.L."/>
            <person name="Unver T."/>
            <person name="Budak H."/>
            <person name="Gulick P.J."/>
            <person name="Galiba G."/>
            <person name="Kalapos B."/>
            <person name="Nelson D.R."/>
            <person name="Li P."/>
            <person name="You F.M."/>
            <person name="Luo M.C."/>
            <person name="Dvorak J."/>
        </authorList>
    </citation>
    <scope>NUCLEOTIDE SEQUENCE [LARGE SCALE GENOMIC DNA]</scope>
    <source>
        <strain evidence="1">cv. AL8/78</strain>
    </source>
</reference>
<dbReference type="EnsemblPlants" id="AET5Gv21077500.1">
    <property type="protein sequence ID" value="AET5Gv21077500.1"/>
    <property type="gene ID" value="AET5Gv21077500"/>
</dbReference>
<dbReference type="Proteomes" id="UP000015105">
    <property type="component" value="Chromosome 5D"/>
</dbReference>
<dbReference type="Gramene" id="AET5Gv21077500.1">
    <property type="protein sequence ID" value="AET5Gv21077500.1"/>
    <property type="gene ID" value="AET5Gv21077500"/>
</dbReference>
<accession>A0A453M724</accession>
<dbReference type="PANTHER" id="PTHR33085:SF96">
    <property type="entry name" value="OS08G0271800 PROTEIN"/>
    <property type="match status" value="1"/>
</dbReference>
<evidence type="ECO:0008006" key="3">
    <source>
        <dbReference type="Google" id="ProtNLM"/>
    </source>
</evidence>
<dbReference type="Pfam" id="PF07893">
    <property type="entry name" value="DUF1668"/>
    <property type="match status" value="2"/>
</dbReference>
<name>A0A453M724_AEGTS</name>
<reference evidence="2" key="1">
    <citation type="journal article" date="2014" name="Science">
        <title>Ancient hybridizations among the ancestral genomes of bread wheat.</title>
        <authorList>
            <consortium name="International Wheat Genome Sequencing Consortium,"/>
            <person name="Marcussen T."/>
            <person name="Sandve S.R."/>
            <person name="Heier L."/>
            <person name="Spannagl M."/>
            <person name="Pfeifer M."/>
            <person name="Jakobsen K.S."/>
            <person name="Wulff B.B."/>
            <person name="Steuernagel B."/>
            <person name="Mayer K.F."/>
            <person name="Olsen O.A."/>
        </authorList>
    </citation>
    <scope>NUCLEOTIDE SEQUENCE [LARGE SCALE GENOMIC DNA]</scope>
    <source>
        <strain evidence="2">cv. AL8/78</strain>
    </source>
</reference>
<protein>
    <recommendedName>
        <fullName evidence="3">DUF1618 domain-containing protein</fullName>
    </recommendedName>
</protein>
<reference evidence="2" key="2">
    <citation type="journal article" date="2017" name="Nat. Plants">
        <title>The Aegilops tauschii genome reveals multiple impacts of transposons.</title>
        <authorList>
            <person name="Zhao G."/>
            <person name="Zou C."/>
            <person name="Li K."/>
            <person name="Wang K."/>
            <person name="Li T."/>
            <person name="Gao L."/>
            <person name="Zhang X."/>
            <person name="Wang H."/>
            <person name="Yang Z."/>
            <person name="Liu X."/>
            <person name="Jiang W."/>
            <person name="Mao L."/>
            <person name="Kong X."/>
            <person name="Jiao Y."/>
            <person name="Jia J."/>
        </authorList>
    </citation>
    <scope>NUCLEOTIDE SEQUENCE [LARGE SCALE GENOMIC DNA]</scope>
    <source>
        <strain evidence="2">cv. AL8/78</strain>
    </source>
</reference>
<dbReference type="PANTHER" id="PTHR33085">
    <property type="entry name" value="OS12G0113100 PROTEIN-RELATED"/>
    <property type="match status" value="1"/>
</dbReference>
<keyword evidence="2" id="KW-1185">Reference proteome</keyword>
<sequence length="385" mass="42961">RAWRSFLRRPDPLISRLRPVRRHDATQTAVLGDLVSSRGLVTDATNGDPHQAAAATTRRHLYLVLDDYKKDRTRKNYGVYKMDVDADLDDGVGSPSASAPRRLPLPAVIRLQIDAGQCVEIAAEGSCIIAKCFFPWMDKHDGTTFVYDMKTATLSIPSGDGRDVLKNPYHDYHIACRRWWCERVSIGPLLVKAHAVHPREATTVFLSGASMAPVPGPCIFDDVNTTLSYDTRTAGWTDWGSSALPFKGHAVYDAELDAWIGFHADEKGEVTGHLVACRVPSCQQDWPPDSQVIGEKMLLDEPGWRHLDASLVHMAESGEHCIVEQLRREGTDQTECLPHGDECLLVVTTFRVGVEHNGIGVTDRRACSYKVSRYDKFFAVRAFWM</sequence>
<proteinExistence type="predicted"/>
<dbReference type="InterPro" id="IPR012871">
    <property type="entry name" value="DUF1668_ORYSA"/>
</dbReference>
<dbReference type="AlphaFoldDB" id="A0A453M724"/>
<reference evidence="1" key="3">
    <citation type="journal article" date="2017" name="Nature">
        <title>Genome sequence of the progenitor of the wheat D genome Aegilops tauschii.</title>
        <authorList>
            <person name="Luo M.C."/>
            <person name="Gu Y.Q."/>
            <person name="Puiu D."/>
            <person name="Wang H."/>
            <person name="Twardziok S.O."/>
            <person name="Deal K.R."/>
            <person name="Huo N."/>
            <person name="Zhu T."/>
            <person name="Wang L."/>
            <person name="Wang Y."/>
            <person name="McGuire P.E."/>
            <person name="Liu S."/>
            <person name="Long H."/>
            <person name="Ramasamy R.K."/>
            <person name="Rodriguez J.C."/>
            <person name="Van S.L."/>
            <person name="Yuan L."/>
            <person name="Wang Z."/>
            <person name="Xia Z."/>
            <person name="Xiao L."/>
            <person name="Anderson O.D."/>
            <person name="Ouyang S."/>
            <person name="Liang Y."/>
            <person name="Zimin A.V."/>
            <person name="Pertea G."/>
            <person name="Qi P."/>
            <person name="Bennetzen J.L."/>
            <person name="Dai X."/>
            <person name="Dawson M.W."/>
            <person name="Muller H.G."/>
            <person name="Kugler K."/>
            <person name="Rivarola-Duarte L."/>
            <person name="Spannagl M."/>
            <person name="Mayer K.F.X."/>
            <person name="Lu F.H."/>
            <person name="Bevan M.W."/>
            <person name="Leroy P."/>
            <person name="Li P."/>
            <person name="You F.M."/>
            <person name="Sun Q."/>
            <person name="Liu Z."/>
            <person name="Lyons E."/>
            <person name="Wicker T."/>
            <person name="Salzberg S.L."/>
            <person name="Devos K.M."/>
            <person name="Dvorak J."/>
        </authorList>
    </citation>
    <scope>NUCLEOTIDE SEQUENCE [LARGE SCALE GENOMIC DNA]</scope>
    <source>
        <strain evidence="1">cv. AL8/78</strain>
    </source>
</reference>
<reference evidence="1" key="4">
    <citation type="submission" date="2019-03" db="UniProtKB">
        <authorList>
            <consortium name="EnsemblPlants"/>
        </authorList>
    </citation>
    <scope>IDENTIFICATION</scope>
</reference>
<evidence type="ECO:0000313" key="1">
    <source>
        <dbReference type="EnsemblPlants" id="AET5Gv21077500.1"/>
    </source>
</evidence>
<evidence type="ECO:0000313" key="2">
    <source>
        <dbReference type="Proteomes" id="UP000015105"/>
    </source>
</evidence>